<feature type="region of interest" description="Disordered" evidence="1">
    <location>
        <begin position="173"/>
        <end position="195"/>
    </location>
</feature>
<sequence>MIKPHQLALSGELSNGELQGKWEEKNLHRLPYQSLHQQGPPAATSDGRSLSLLDNSLIPIHPALERRGQSKTKTKERPRLPNPTPKCWGAYRYLTTEDTASRYLRCGAVRCGASPRLGESHTRIIFEPRAPPYLISTAFFFTTPPSTAAFSFPPPETFTKRVTGAHLLHVANPQTTLGPGTQKGKIASGTVQYTH</sequence>
<organism evidence="2 3">
    <name type="scientific">Fusarium duplospermum</name>
    <dbReference type="NCBI Taxonomy" id="1325734"/>
    <lineage>
        <taxon>Eukaryota</taxon>
        <taxon>Fungi</taxon>
        <taxon>Dikarya</taxon>
        <taxon>Ascomycota</taxon>
        <taxon>Pezizomycotina</taxon>
        <taxon>Sordariomycetes</taxon>
        <taxon>Hypocreomycetidae</taxon>
        <taxon>Hypocreales</taxon>
        <taxon>Nectriaceae</taxon>
        <taxon>Fusarium</taxon>
        <taxon>Fusarium solani species complex</taxon>
    </lineage>
</organism>
<evidence type="ECO:0000313" key="2">
    <source>
        <dbReference type="EMBL" id="RSL44647.1"/>
    </source>
</evidence>
<protein>
    <submittedName>
        <fullName evidence="2">Uncharacterized protein</fullName>
    </submittedName>
</protein>
<reference evidence="2 3" key="1">
    <citation type="submission" date="2017-06" db="EMBL/GenBank/DDBJ databases">
        <title>Comparative genomic analysis of Ambrosia Fusariam Clade fungi.</title>
        <authorList>
            <person name="Stajich J.E."/>
            <person name="Carrillo J."/>
            <person name="Kijimoto T."/>
            <person name="Eskalen A."/>
            <person name="O'Donnell K."/>
            <person name="Kasson M."/>
        </authorList>
    </citation>
    <scope>NUCLEOTIDE SEQUENCE [LARGE SCALE GENOMIC DNA]</scope>
    <source>
        <strain evidence="2 3">NRRL62584</strain>
    </source>
</reference>
<gene>
    <name evidence="2" type="ORF">CEP54_014606</name>
</gene>
<keyword evidence="3" id="KW-1185">Reference proteome</keyword>
<comment type="caution">
    <text evidence="2">The sequence shown here is derived from an EMBL/GenBank/DDBJ whole genome shotgun (WGS) entry which is preliminary data.</text>
</comment>
<feature type="region of interest" description="Disordered" evidence="1">
    <location>
        <begin position="61"/>
        <end position="83"/>
    </location>
</feature>
<dbReference type="AlphaFoldDB" id="A0A428NV97"/>
<name>A0A428NV97_9HYPO</name>
<evidence type="ECO:0000256" key="1">
    <source>
        <dbReference type="SAM" id="MobiDB-lite"/>
    </source>
</evidence>
<proteinExistence type="predicted"/>
<dbReference type="EMBL" id="NKCI01000285">
    <property type="protein sequence ID" value="RSL44647.1"/>
    <property type="molecule type" value="Genomic_DNA"/>
</dbReference>
<accession>A0A428NV97</accession>
<feature type="compositionally biased region" description="Basic and acidic residues" evidence="1">
    <location>
        <begin position="63"/>
        <end position="79"/>
    </location>
</feature>
<evidence type="ECO:0000313" key="3">
    <source>
        <dbReference type="Proteomes" id="UP000288168"/>
    </source>
</evidence>
<dbReference type="Proteomes" id="UP000288168">
    <property type="component" value="Unassembled WGS sequence"/>
</dbReference>